<evidence type="ECO:0000256" key="5">
    <source>
        <dbReference type="NCBIfam" id="TIGR01744"/>
    </source>
</evidence>
<reference evidence="7 8" key="1">
    <citation type="submission" date="2022-03" db="EMBL/GenBank/DDBJ databases">
        <title>Draft genome sequence of Furfurilactobacillus curtus JCM 31185.</title>
        <authorList>
            <person name="Suzuki S."/>
            <person name="Endo A."/>
            <person name="Kajikawa A."/>
        </authorList>
    </citation>
    <scope>NUCLEOTIDE SEQUENCE [LARGE SCALE GENOMIC DNA]</scope>
    <source>
        <strain evidence="7 8">JCM 31185</strain>
    </source>
</reference>
<evidence type="ECO:0000313" key="7">
    <source>
        <dbReference type="EMBL" id="GKT05323.1"/>
    </source>
</evidence>
<comment type="caution">
    <text evidence="7">The sequence shown here is derived from an EMBL/GenBank/DDBJ whole genome shotgun (WGS) entry which is preliminary data.</text>
</comment>
<evidence type="ECO:0000256" key="1">
    <source>
        <dbReference type="ARBA" id="ARBA00022490"/>
    </source>
</evidence>
<dbReference type="InterPro" id="IPR029057">
    <property type="entry name" value="PRTase-like"/>
</dbReference>
<dbReference type="EC" id="2.4.2.22" evidence="5"/>
<evidence type="ECO:0000256" key="3">
    <source>
        <dbReference type="ARBA" id="ARBA00022679"/>
    </source>
</evidence>
<name>A0ABQ5JM42_9LACO</name>
<gene>
    <name evidence="7" type="primary">xpt</name>
    <name evidence="7" type="ORF">JCM31185_06120</name>
</gene>
<dbReference type="CDD" id="cd06223">
    <property type="entry name" value="PRTases_typeI"/>
    <property type="match status" value="1"/>
</dbReference>
<feature type="domain" description="Phosphoribosyltransferase" evidence="6">
    <location>
        <begin position="3"/>
        <end position="125"/>
    </location>
</feature>
<dbReference type="Pfam" id="PF00156">
    <property type="entry name" value="Pribosyltran"/>
    <property type="match status" value="1"/>
</dbReference>
<dbReference type="InterPro" id="IPR000836">
    <property type="entry name" value="PRTase_dom"/>
</dbReference>
<dbReference type="EMBL" id="BQXO01000002">
    <property type="protein sequence ID" value="GKT05323.1"/>
    <property type="molecule type" value="Genomic_DNA"/>
</dbReference>
<dbReference type="SUPFAM" id="SSF53271">
    <property type="entry name" value="PRTase-like"/>
    <property type="match status" value="1"/>
</dbReference>
<evidence type="ECO:0000313" key="8">
    <source>
        <dbReference type="Proteomes" id="UP001628078"/>
    </source>
</evidence>
<keyword evidence="2 7" id="KW-0328">Glycosyltransferase</keyword>
<keyword evidence="1" id="KW-0963">Cytoplasm</keyword>
<proteinExistence type="predicted"/>
<keyword evidence="3" id="KW-0808">Transferase</keyword>
<dbReference type="PANTHER" id="PTHR43864:SF1">
    <property type="entry name" value="XANTHINE PHOSPHORIBOSYLTRANSFERASE"/>
    <property type="match status" value="1"/>
</dbReference>
<evidence type="ECO:0000259" key="6">
    <source>
        <dbReference type="Pfam" id="PF00156"/>
    </source>
</evidence>
<dbReference type="GO" id="GO:0016757">
    <property type="term" value="F:glycosyltransferase activity"/>
    <property type="evidence" value="ECO:0007669"/>
    <property type="project" value="UniProtKB-KW"/>
</dbReference>
<keyword evidence="8" id="KW-1185">Reference proteome</keyword>
<dbReference type="Proteomes" id="UP001628078">
    <property type="component" value="Unassembled WGS sequence"/>
</dbReference>
<evidence type="ECO:0000256" key="4">
    <source>
        <dbReference type="ARBA" id="ARBA00022726"/>
    </source>
</evidence>
<sequence>MQNIGEAFADRFDGLGITKVLTVESSGIAPAMMTALSLQVPLVFARKHKSLTLTDNLYTATVYSFTKQVDNQISISRDFLSADDHVLIIDDFLANGQAVNGLLEIIHQAGATVGGVGVVIEKRFQRGHALIEEQGIPLLALASISGFEQGHVIFAETEDKESTNVEKG</sequence>
<dbReference type="NCBIfam" id="TIGR01744">
    <property type="entry name" value="XPRTase"/>
    <property type="match status" value="1"/>
</dbReference>
<accession>A0ABQ5JM42</accession>
<dbReference type="PANTHER" id="PTHR43864">
    <property type="entry name" value="HYPOXANTHINE/GUANINE PHOSPHORIBOSYLTRANSFERASE"/>
    <property type="match status" value="1"/>
</dbReference>
<dbReference type="NCBIfam" id="NF006671">
    <property type="entry name" value="PRK09219.1"/>
    <property type="match status" value="1"/>
</dbReference>
<keyword evidence="4" id="KW-0660">Purine salvage</keyword>
<dbReference type="InterPro" id="IPR050118">
    <property type="entry name" value="Pur/Pyrimidine_PRTase"/>
</dbReference>
<protein>
    <recommendedName>
        <fullName evidence="5">Xanthine phosphoribosyltransferase</fullName>
        <ecNumber evidence="5">2.4.2.22</ecNumber>
    </recommendedName>
</protein>
<dbReference type="InterPro" id="IPR010079">
    <property type="entry name" value="Xanthine_PRibTrfase"/>
</dbReference>
<dbReference type="Gene3D" id="3.40.50.2020">
    <property type="match status" value="1"/>
</dbReference>
<organism evidence="7 8">
    <name type="scientific">Furfurilactobacillus curtus</name>
    <dbReference type="NCBI Taxonomy" id="1746200"/>
    <lineage>
        <taxon>Bacteria</taxon>
        <taxon>Bacillati</taxon>
        <taxon>Bacillota</taxon>
        <taxon>Bacilli</taxon>
        <taxon>Lactobacillales</taxon>
        <taxon>Lactobacillaceae</taxon>
        <taxon>Furfurilactobacillus</taxon>
    </lineage>
</organism>
<evidence type="ECO:0000256" key="2">
    <source>
        <dbReference type="ARBA" id="ARBA00022676"/>
    </source>
</evidence>